<evidence type="ECO:0000259" key="3">
    <source>
        <dbReference type="Pfam" id="PF01156"/>
    </source>
</evidence>
<evidence type="ECO:0000256" key="2">
    <source>
        <dbReference type="SAM" id="SignalP"/>
    </source>
</evidence>
<gene>
    <name evidence="4" type="ORF">ALEPTO_LOCUS8558</name>
</gene>
<evidence type="ECO:0000256" key="1">
    <source>
        <dbReference type="ARBA" id="ARBA00009176"/>
    </source>
</evidence>
<dbReference type="InterPro" id="IPR001910">
    <property type="entry name" value="Inosine/uridine_hydrolase_dom"/>
</dbReference>
<dbReference type="Gene3D" id="3.90.245.10">
    <property type="entry name" value="Ribonucleoside hydrolase-like"/>
    <property type="match status" value="1"/>
</dbReference>
<dbReference type="InterPro" id="IPR036452">
    <property type="entry name" value="Ribo_hydro-like"/>
</dbReference>
<organism evidence="4 5">
    <name type="scientific">Ambispora leptoticha</name>
    <dbReference type="NCBI Taxonomy" id="144679"/>
    <lineage>
        <taxon>Eukaryota</taxon>
        <taxon>Fungi</taxon>
        <taxon>Fungi incertae sedis</taxon>
        <taxon>Mucoromycota</taxon>
        <taxon>Glomeromycotina</taxon>
        <taxon>Glomeromycetes</taxon>
        <taxon>Archaeosporales</taxon>
        <taxon>Ambisporaceae</taxon>
        <taxon>Ambispora</taxon>
    </lineage>
</organism>
<name>A0A9N9CTX5_9GLOM</name>
<dbReference type="SUPFAM" id="SSF53590">
    <property type="entry name" value="Nucleoside hydrolase"/>
    <property type="match status" value="1"/>
</dbReference>
<comment type="similarity">
    <text evidence="1">Belongs to the IUNH family.</text>
</comment>
<evidence type="ECO:0000313" key="4">
    <source>
        <dbReference type="EMBL" id="CAG8610941.1"/>
    </source>
</evidence>
<accession>A0A9N9CTX5</accession>
<feature type="signal peptide" evidence="2">
    <location>
        <begin position="1"/>
        <end position="21"/>
    </location>
</feature>
<dbReference type="PANTHER" id="PTHR46692">
    <property type="entry name" value="INOSINE-URIDINE PREFERRING NUCLEOSIDE HYDROLASE FAMILY PROTEIN"/>
    <property type="match status" value="1"/>
</dbReference>
<sequence>MKIIIPFAFAVLGIFTSSIIADGNNDKNSRIPVIIDTDGDSDDFLAILYALKSKELDVRGVTYQGDGWSHAASAQNIVDIIDDIYSGKNIPVILGADYSLYESDRNPNTLGTPGCTYQKSVPEGAGGRRDTDLLYGLNRKLRLSNRLWYDAVKGFNITQNLADLIDSTINQTGKKPTIIGTGPATNIATFLRAFPTYTTKIERFVWLAGALDVPGNLFSVPNNTRAEFNIYLDCVAAQEVLNSDLKITLAPLDFTDQTPLNTSFFDKLSKLKSFYGKFVYQLLFIIRATWFGGDPAFFSGYFLWDPKAVAIVKNIGVAKVVSNRTLAITCTGDVNYDGQFVRSQLMTKADLTIALVPIISNPVDNSPFFQDFLSVIDSD</sequence>
<comment type="caution">
    <text evidence="4">The sequence shown here is derived from an EMBL/GenBank/DDBJ whole genome shotgun (WGS) entry which is preliminary data.</text>
</comment>
<feature type="chain" id="PRO_5040147071" evidence="2">
    <location>
        <begin position="22"/>
        <end position="379"/>
    </location>
</feature>
<feature type="domain" description="Inosine/uridine-preferring nucleoside hydrolase" evidence="3">
    <location>
        <begin position="33"/>
        <end position="335"/>
    </location>
</feature>
<dbReference type="AlphaFoldDB" id="A0A9N9CTX5"/>
<keyword evidence="5" id="KW-1185">Reference proteome</keyword>
<dbReference type="Pfam" id="PF01156">
    <property type="entry name" value="IU_nuc_hydro"/>
    <property type="match status" value="1"/>
</dbReference>
<dbReference type="PANTHER" id="PTHR46692:SF1">
    <property type="entry name" value="NUCLEOSIDE HYDROLASE 3-RELATED"/>
    <property type="match status" value="1"/>
</dbReference>
<dbReference type="Proteomes" id="UP000789508">
    <property type="component" value="Unassembled WGS sequence"/>
</dbReference>
<evidence type="ECO:0000313" key="5">
    <source>
        <dbReference type="Proteomes" id="UP000789508"/>
    </source>
</evidence>
<dbReference type="GO" id="GO:0016799">
    <property type="term" value="F:hydrolase activity, hydrolyzing N-glycosyl compounds"/>
    <property type="evidence" value="ECO:0007669"/>
    <property type="project" value="InterPro"/>
</dbReference>
<dbReference type="EMBL" id="CAJVPS010005062">
    <property type="protein sequence ID" value="CAG8610941.1"/>
    <property type="molecule type" value="Genomic_DNA"/>
</dbReference>
<proteinExistence type="inferred from homology"/>
<dbReference type="OrthoDB" id="5783963at2759"/>
<protein>
    <submittedName>
        <fullName evidence="4">3642_t:CDS:1</fullName>
    </submittedName>
</protein>
<reference evidence="4" key="1">
    <citation type="submission" date="2021-06" db="EMBL/GenBank/DDBJ databases">
        <authorList>
            <person name="Kallberg Y."/>
            <person name="Tangrot J."/>
            <person name="Rosling A."/>
        </authorList>
    </citation>
    <scope>NUCLEOTIDE SEQUENCE</scope>
    <source>
        <strain evidence="4">FL130A</strain>
    </source>
</reference>
<keyword evidence="2" id="KW-0732">Signal</keyword>